<dbReference type="InterPro" id="IPR024530">
    <property type="entry name" value="QSregVF_b"/>
</dbReference>
<gene>
    <name evidence="1" type="ORF">NA56DRAFT_413684</name>
</gene>
<accession>A0A2J6PIL7</accession>
<dbReference type="AlphaFoldDB" id="A0A2J6PIL7"/>
<keyword evidence="2" id="KW-1185">Reference proteome</keyword>
<organism evidence="1 2">
    <name type="scientific">Hyaloscypha hepaticicola</name>
    <dbReference type="NCBI Taxonomy" id="2082293"/>
    <lineage>
        <taxon>Eukaryota</taxon>
        <taxon>Fungi</taxon>
        <taxon>Dikarya</taxon>
        <taxon>Ascomycota</taxon>
        <taxon>Pezizomycotina</taxon>
        <taxon>Leotiomycetes</taxon>
        <taxon>Helotiales</taxon>
        <taxon>Hyaloscyphaceae</taxon>
        <taxon>Hyaloscypha</taxon>
    </lineage>
</organism>
<dbReference type="Proteomes" id="UP000235672">
    <property type="component" value="Unassembled WGS sequence"/>
</dbReference>
<evidence type="ECO:0000313" key="1">
    <source>
        <dbReference type="EMBL" id="PMD13829.1"/>
    </source>
</evidence>
<dbReference type="EMBL" id="KZ613527">
    <property type="protein sequence ID" value="PMD13829.1"/>
    <property type="molecule type" value="Genomic_DNA"/>
</dbReference>
<dbReference type="Pfam" id="PF12843">
    <property type="entry name" value="QSregVF_b"/>
    <property type="match status" value="1"/>
</dbReference>
<protein>
    <submittedName>
        <fullName evidence="1">Uncharacterized protein</fullName>
    </submittedName>
</protein>
<dbReference type="OrthoDB" id="3555443at2759"/>
<name>A0A2J6PIL7_9HELO</name>
<proteinExistence type="predicted"/>
<reference evidence="1 2" key="1">
    <citation type="submission" date="2016-05" db="EMBL/GenBank/DDBJ databases">
        <title>A degradative enzymes factory behind the ericoid mycorrhizal symbiosis.</title>
        <authorList>
            <consortium name="DOE Joint Genome Institute"/>
            <person name="Martino E."/>
            <person name="Morin E."/>
            <person name="Grelet G."/>
            <person name="Kuo A."/>
            <person name="Kohler A."/>
            <person name="Daghino S."/>
            <person name="Barry K."/>
            <person name="Choi C."/>
            <person name="Cichocki N."/>
            <person name="Clum A."/>
            <person name="Copeland A."/>
            <person name="Hainaut M."/>
            <person name="Haridas S."/>
            <person name="Labutti K."/>
            <person name="Lindquist E."/>
            <person name="Lipzen A."/>
            <person name="Khouja H.-R."/>
            <person name="Murat C."/>
            <person name="Ohm R."/>
            <person name="Olson A."/>
            <person name="Spatafora J."/>
            <person name="Veneault-Fourrey C."/>
            <person name="Henrissat B."/>
            <person name="Grigoriev I."/>
            <person name="Martin F."/>
            <person name="Perotto S."/>
        </authorList>
    </citation>
    <scope>NUCLEOTIDE SEQUENCE [LARGE SCALE GENOMIC DNA]</scope>
    <source>
        <strain evidence="1 2">UAMH 7357</strain>
    </source>
</reference>
<sequence>MDSDGDIVMGDVPFEQTQPSLADYIMPFGKFQGEKLCEVPSWYLHWLPNITDPTPTFAAALTYALAATSFTEMEIDWYPPPISAAPDDFHQYEKIKKEGKPKSPYTALWITKTNTMKYFYVSDEILRVMGVEKLPNEDPSETNMWKSPKYGSPEKKYAPTARYSLYHIWSLAQVYMTKGEADFVLRKYKNEVLRKDVQGSPRKLGTGFH</sequence>
<evidence type="ECO:0000313" key="2">
    <source>
        <dbReference type="Proteomes" id="UP000235672"/>
    </source>
</evidence>